<dbReference type="CDD" id="cd09881">
    <property type="entry name" value="PIN_VapC4-5_FitB-like"/>
    <property type="match status" value="1"/>
</dbReference>
<evidence type="ECO:0000256" key="4">
    <source>
        <dbReference type="ARBA" id="ARBA00022723"/>
    </source>
</evidence>
<keyword evidence="9" id="KW-0255">Endonuclease</keyword>
<dbReference type="Pfam" id="PF01850">
    <property type="entry name" value="PIN"/>
    <property type="match status" value="1"/>
</dbReference>
<evidence type="ECO:0000256" key="7">
    <source>
        <dbReference type="ARBA" id="ARBA00038093"/>
    </source>
</evidence>
<comment type="similarity">
    <text evidence="7">Belongs to the PINc/VapC protein family.</text>
</comment>
<sequence>MGVVTDTSIIIGFLKGHQPEVDYVEHDLRNGTLTITAITVFELQVGLAANSKREKLLAKFFQQVTILPFDGQAALAAAVIENRLRSGGEVIGVPDTLIAGICLARNLPLFTLNVEHFKRVPGLEVLTPASLSSSQV</sequence>
<keyword evidence="2" id="KW-1277">Toxin-antitoxin system</keyword>
<dbReference type="InterPro" id="IPR050556">
    <property type="entry name" value="Type_II_TA_system_RNase"/>
</dbReference>
<reference evidence="9 10" key="1">
    <citation type="submission" date="2016-02" db="EMBL/GenBank/DDBJ databases">
        <title>Genome sequence of Moorella mulderi DSM 14980.</title>
        <authorList>
            <person name="Poehlein A."/>
            <person name="Daniel R."/>
        </authorList>
    </citation>
    <scope>NUCLEOTIDE SEQUENCE [LARGE SCALE GENOMIC DNA]</scope>
    <source>
        <strain evidence="9 10">DSM 14980</strain>
    </source>
</reference>
<keyword evidence="3" id="KW-0540">Nuclease</keyword>
<dbReference type="Proteomes" id="UP000075670">
    <property type="component" value="Unassembled WGS sequence"/>
</dbReference>
<gene>
    <name evidence="9" type="primary">vapC_7</name>
    <name evidence="9" type="ORF">MOMUL_28350</name>
</gene>
<evidence type="ECO:0000256" key="3">
    <source>
        <dbReference type="ARBA" id="ARBA00022722"/>
    </source>
</evidence>
<keyword evidence="4" id="KW-0479">Metal-binding</keyword>
<dbReference type="PANTHER" id="PTHR33653">
    <property type="entry name" value="RIBONUCLEASE VAPC2"/>
    <property type="match status" value="1"/>
</dbReference>
<dbReference type="PANTHER" id="PTHR33653:SF1">
    <property type="entry name" value="RIBONUCLEASE VAPC2"/>
    <property type="match status" value="1"/>
</dbReference>
<keyword evidence="10" id="KW-1185">Reference proteome</keyword>
<keyword evidence="6" id="KW-0460">Magnesium</keyword>
<evidence type="ECO:0000256" key="6">
    <source>
        <dbReference type="ARBA" id="ARBA00022842"/>
    </source>
</evidence>
<dbReference type="EMBL" id="LTBC01000019">
    <property type="protein sequence ID" value="KYH30864.1"/>
    <property type="molecule type" value="Genomic_DNA"/>
</dbReference>
<evidence type="ECO:0000313" key="9">
    <source>
        <dbReference type="EMBL" id="KYH30864.1"/>
    </source>
</evidence>
<accession>A0A151AT78</accession>
<keyword evidence="5 9" id="KW-0378">Hydrolase</keyword>
<evidence type="ECO:0000256" key="5">
    <source>
        <dbReference type="ARBA" id="ARBA00022801"/>
    </source>
</evidence>
<dbReference type="GO" id="GO:0016787">
    <property type="term" value="F:hydrolase activity"/>
    <property type="evidence" value="ECO:0007669"/>
    <property type="project" value="UniProtKB-KW"/>
</dbReference>
<dbReference type="SUPFAM" id="SSF88723">
    <property type="entry name" value="PIN domain-like"/>
    <property type="match status" value="1"/>
</dbReference>
<dbReference type="GO" id="GO:0004519">
    <property type="term" value="F:endonuclease activity"/>
    <property type="evidence" value="ECO:0007669"/>
    <property type="project" value="UniProtKB-KW"/>
</dbReference>
<proteinExistence type="inferred from homology"/>
<protein>
    <submittedName>
        <fullName evidence="9">tRNA(FMet)-specific endonuclease VapC</fullName>
        <ecNumber evidence="9">3.1.-.-</ecNumber>
    </submittedName>
</protein>
<evidence type="ECO:0000259" key="8">
    <source>
        <dbReference type="Pfam" id="PF01850"/>
    </source>
</evidence>
<name>A0A151AT78_9FIRM</name>
<dbReference type="Gene3D" id="3.40.50.1010">
    <property type="entry name" value="5'-nuclease"/>
    <property type="match status" value="1"/>
</dbReference>
<evidence type="ECO:0000313" key="10">
    <source>
        <dbReference type="Proteomes" id="UP000075670"/>
    </source>
</evidence>
<dbReference type="PATRIC" id="fig|1122241.3.peg.3016"/>
<comment type="cofactor">
    <cofactor evidence="1">
        <name>Mg(2+)</name>
        <dbReference type="ChEBI" id="CHEBI:18420"/>
    </cofactor>
</comment>
<dbReference type="EC" id="3.1.-.-" evidence="9"/>
<organism evidence="9 10">
    <name type="scientific">Moorella mulderi DSM 14980</name>
    <dbReference type="NCBI Taxonomy" id="1122241"/>
    <lineage>
        <taxon>Bacteria</taxon>
        <taxon>Bacillati</taxon>
        <taxon>Bacillota</taxon>
        <taxon>Clostridia</taxon>
        <taxon>Neomoorellales</taxon>
        <taxon>Neomoorellaceae</taxon>
        <taxon>Neomoorella</taxon>
    </lineage>
</organism>
<evidence type="ECO:0000256" key="2">
    <source>
        <dbReference type="ARBA" id="ARBA00022649"/>
    </source>
</evidence>
<dbReference type="AlphaFoldDB" id="A0A151AT78"/>
<dbReference type="InterPro" id="IPR029060">
    <property type="entry name" value="PIN-like_dom_sf"/>
</dbReference>
<feature type="domain" description="PIN" evidence="8">
    <location>
        <begin position="3"/>
        <end position="122"/>
    </location>
</feature>
<evidence type="ECO:0000256" key="1">
    <source>
        <dbReference type="ARBA" id="ARBA00001946"/>
    </source>
</evidence>
<dbReference type="GO" id="GO:0046872">
    <property type="term" value="F:metal ion binding"/>
    <property type="evidence" value="ECO:0007669"/>
    <property type="project" value="UniProtKB-KW"/>
</dbReference>
<dbReference type="InterPro" id="IPR002716">
    <property type="entry name" value="PIN_dom"/>
</dbReference>
<dbReference type="RefSeq" id="WP_062285799.1">
    <property type="nucleotide sequence ID" value="NZ_LTBC01000019.1"/>
</dbReference>
<comment type="caution">
    <text evidence="9">The sequence shown here is derived from an EMBL/GenBank/DDBJ whole genome shotgun (WGS) entry which is preliminary data.</text>
</comment>